<protein>
    <submittedName>
        <fullName evidence="1">Glycosyltransferase family 52</fullName>
    </submittedName>
</protein>
<dbReference type="Pfam" id="PF07922">
    <property type="entry name" value="Glyco_transf_52"/>
    <property type="match status" value="1"/>
</dbReference>
<reference evidence="1" key="1">
    <citation type="submission" date="2023-03" db="EMBL/GenBank/DDBJ databases">
        <title>a new species belonging to Providencia genus.</title>
        <authorList>
            <person name="Yang W."/>
            <person name="Hu F."/>
            <person name="Shen S."/>
            <person name="Ding L."/>
            <person name="Yin D."/>
        </authorList>
    </citation>
    <scope>NUCLEOTIDE SEQUENCE</scope>
    <source>
        <strain evidence="1">CRE-3FA-0001</strain>
    </source>
</reference>
<comment type="caution">
    <text evidence="1">The sequence shown here is derived from an EMBL/GenBank/DDBJ whole genome shotgun (WGS) entry which is preliminary data.</text>
</comment>
<dbReference type="RefSeq" id="WP_210814543.1">
    <property type="nucleotide sequence ID" value="NZ_JARRYG010000007.1"/>
</dbReference>
<name>A0AA42K2B3_9GAMM</name>
<dbReference type="AlphaFoldDB" id="A0AA42K2B3"/>
<dbReference type="EMBL" id="JARRYG010000007">
    <property type="protein sequence ID" value="MDG4696260.1"/>
    <property type="molecule type" value="Genomic_DNA"/>
</dbReference>
<sequence length="315" mass="36885">MMQLFICMTILQLRIVGKLLEKKENKDSAVLFLGDLTNTKNQFFLEKYINNKCVVCSYDLNKFKPQRPFKTFKRDQYAKDIVKILPTKNYDCVYLANVDVTLVHHILSKIAYQRIRTFDDGAFNLLNERRVTKPSLYKKLTHYFQGRRLHEYDLIKNTELHYTIFKQEKENIEYVPFINCPQKVEQSNKVSILLGTVYAEISNDVPALLSQLDNFITNTGIEYYIPHPRDLTNYFSNIEYINSPQSAEDIIIDLIERGYFVEIYGFFSTTQFILSSSDAVKNYTFRFTSMDNGYERLESALAQNAVNFITVDISK</sequence>
<dbReference type="Proteomes" id="UP001156701">
    <property type="component" value="Unassembled WGS sequence"/>
</dbReference>
<evidence type="ECO:0000313" key="1">
    <source>
        <dbReference type="EMBL" id="MDG4696260.1"/>
    </source>
</evidence>
<dbReference type="InterPro" id="IPR012477">
    <property type="entry name" value="Glyco_transf_52"/>
</dbReference>
<evidence type="ECO:0000313" key="2">
    <source>
        <dbReference type="Proteomes" id="UP001156701"/>
    </source>
</evidence>
<gene>
    <name evidence="1" type="ORF">P7V44_08410</name>
</gene>
<dbReference type="Gene3D" id="3.30.370.20">
    <property type="match status" value="1"/>
</dbReference>
<proteinExistence type="predicted"/>
<accession>A0AA42K2B3</accession>
<organism evidence="1 2">
    <name type="scientific">Providencia huashanensis</name>
    <dbReference type="NCBI Taxonomy" id="3037798"/>
    <lineage>
        <taxon>Bacteria</taxon>
        <taxon>Pseudomonadati</taxon>
        <taxon>Pseudomonadota</taxon>
        <taxon>Gammaproteobacteria</taxon>
        <taxon>Enterobacterales</taxon>
        <taxon>Morganellaceae</taxon>
        <taxon>Providencia</taxon>
    </lineage>
</organism>